<evidence type="ECO:0000313" key="2">
    <source>
        <dbReference type="EMBL" id="ERK04821.1"/>
    </source>
</evidence>
<dbReference type="EMBL" id="AUZJ01000034">
    <property type="protein sequence ID" value="ERF60777.1"/>
    <property type="molecule type" value="Genomic_DNA"/>
</dbReference>
<proteinExistence type="predicted"/>
<gene>
    <name evidence="2" type="ORF">HMPREF0860_2243</name>
    <name evidence="1" type="ORF">HMPREF1325_2019</name>
</gene>
<dbReference type="RefSeq" id="WP_021330365.1">
    <property type="nucleotide sequence ID" value="NZ_AUZJ01000034.1"/>
</dbReference>
<comment type="caution">
    <text evidence="1">The sequence shown here is derived from an EMBL/GenBank/DDBJ whole genome shotgun (WGS) entry which is preliminary data.</text>
</comment>
<evidence type="ECO:0000313" key="1">
    <source>
        <dbReference type="EMBL" id="ERF60777.1"/>
    </source>
</evidence>
<dbReference type="PATRIC" id="fig|1125725.3.peg.1271"/>
<dbReference type="Proteomes" id="UP000016412">
    <property type="component" value="Unassembled WGS sequence"/>
</dbReference>
<dbReference type="Proteomes" id="UP000016646">
    <property type="component" value="Unassembled WGS sequence"/>
</dbReference>
<dbReference type="PROSITE" id="PS51257">
    <property type="entry name" value="PROKAR_LIPOPROTEIN"/>
    <property type="match status" value="1"/>
</dbReference>
<evidence type="ECO:0000313" key="4">
    <source>
        <dbReference type="Proteomes" id="UP000016646"/>
    </source>
</evidence>
<protein>
    <recommendedName>
        <fullName evidence="5">Lipoprotein</fullName>
    </recommendedName>
</protein>
<dbReference type="AlphaFoldDB" id="U1F9K5"/>
<evidence type="ECO:0008006" key="5">
    <source>
        <dbReference type="Google" id="ProtNLM"/>
    </source>
</evidence>
<sequence length="172" mass="20010">MKRRIIILFIIIFTIIGITSCKNGEKELFEKIIETEKKLLQNNISKILDELEFQDKYSISIIYQKTQEYSKRAVSEQVITKRVFGKADFSENNSNPDTVDGMWEEKAYTANYNDKKENDDLKHGYFSVIIIIDEVDKEKRDKIMALMNYSVANSTRGDLINVISKSDFSNNK</sequence>
<keyword evidence="4" id="KW-1185">Reference proteome</keyword>
<evidence type="ECO:0000313" key="3">
    <source>
        <dbReference type="Proteomes" id="UP000016412"/>
    </source>
</evidence>
<name>U1F9K5_TRESO</name>
<organism evidence="1 3">
    <name type="scientific">Treponema socranskii subsp. socranskii VPI DR56BR1116 = ATCC 35536</name>
    <dbReference type="NCBI Taxonomy" id="1125725"/>
    <lineage>
        <taxon>Bacteria</taxon>
        <taxon>Pseudomonadati</taxon>
        <taxon>Spirochaetota</taxon>
        <taxon>Spirochaetia</taxon>
        <taxon>Spirochaetales</taxon>
        <taxon>Treponemataceae</taxon>
        <taxon>Treponema</taxon>
    </lineage>
</organism>
<accession>U1F9K5</accession>
<reference evidence="3 4" key="1">
    <citation type="submission" date="2013-08" db="EMBL/GenBank/DDBJ databases">
        <authorList>
            <person name="Durkin A.S."/>
            <person name="Haft D.R."/>
            <person name="McCorrison J."/>
            <person name="Torralba M."/>
            <person name="Gillis M."/>
            <person name="Haft D.H."/>
            <person name="Methe B."/>
            <person name="Sutton G."/>
            <person name="Nelson K.E."/>
        </authorList>
    </citation>
    <scope>NUCLEOTIDE SEQUENCE [LARGE SCALE GENOMIC DNA]</scope>
    <source>
        <strain evidence="2 4">ATCC 35536</strain>
        <strain evidence="1 3">VPI DR56BR1116</strain>
    </source>
</reference>
<dbReference type="STRING" id="1125725.HMPREF1325_2019"/>
<dbReference type="EMBL" id="AVQI01000012">
    <property type="protein sequence ID" value="ERK04821.1"/>
    <property type="molecule type" value="Genomic_DNA"/>
</dbReference>